<evidence type="ECO:0000256" key="3">
    <source>
        <dbReference type="ARBA" id="ARBA00022776"/>
    </source>
</evidence>
<evidence type="ECO:0000313" key="9">
    <source>
        <dbReference type="Proteomes" id="UP000039046"/>
    </source>
</evidence>
<proteinExistence type="predicted"/>
<sequence length="767" mass="84636">MAQDASLSQHSETSFDFKATAGYPVGNPALDLCTAWDAAGRNLYIYRPGGQVVSKIHQYSAPGSKAPDALTVTWKPDGQFLAVGWSDGVVRLMGLENNKTVHNIPITDGEGKISHIGWATAVIVDKAAASISKKLERLMADEEDAEHVLDLPEEIKFLEIDTALPKISPLPTGSAGAGDDATVFTLRSGIDFLFQPPKRSDHGRVNAMITGTTDGKLHLSVYDSFVIGSLHCPTLETARAPRMISHAWNPRFSTQALLLTDDEGEPSNVHLVPIDLPFISASPINLSLLASKMTTLQTLLRYFKQVQLHMQVEWNNARELPKRFLRSVQEDLQQLESGPKDIISALYHTVATGHAYPPVKEWLVDTLAERGHKRWDKAVVSGLENLRCLVHENFLPSLDRAAIILSRLRGLARYHALRDDLGFNVAQLNRILDIISCLSLVGNKILLQVMDELDHFHAFSAWLRFQIDKLGASSSAADELTEKEATLQTGKILTYIERYLVGSPLDGYFGEIAKEDYSADWDHIEDGPSLLAVLDKQLQKRDEGVAHMKALPHVDFLVNYATTWANRMFKDVAEAKLRSVRFGKPVKLGMGAVIHCLDVKMLDDADGVNVFAAMASKEITGKISLFKMPMTIVNGISTNKEPSMLTVALPDRRILDIKFLRTDLVILTTKPSMYLFSILLTLTNHSGSNEAQLLSIPASTLTYAPNDDALEVDIANLSPTTYTMPADMNIRPVKLETHEKVDLRGEIPARISLLSANRTTVTTLAID</sequence>
<dbReference type="Proteomes" id="UP000039046">
    <property type="component" value="Unassembled WGS sequence"/>
</dbReference>
<keyword evidence="4" id="KW-0833">Ubl conjugation pathway</keyword>
<dbReference type="AlphaFoldDB" id="A0A0A1T5P3"/>
<dbReference type="InterPro" id="IPR015943">
    <property type="entry name" value="WD40/YVTN_repeat-like_dom_sf"/>
</dbReference>
<keyword evidence="9" id="KW-1185">Reference proteome</keyword>
<evidence type="ECO:0000256" key="1">
    <source>
        <dbReference type="ARBA" id="ARBA00016067"/>
    </source>
</evidence>
<keyword evidence="2" id="KW-0132">Cell division</keyword>
<dbReference type="SUPFAM" id="SSF50993">
    <property type="entry name" value="Peptidase/esterase 'gauge' domain"/>
    <property type="match status" value="1"/>
</dbReference>
<gene>
    <name evidence="8" type="ORF">VHEMI01548</name>
</gene>
<dbReference type="Gene3D" id="2.130.10.10">
    <property type="entry name" value="YVTN repeat-like/Quinoprotein amine dehydrogenase"/>
    <property type="match status" value="1"/>
</dbReference>
<keyword evidence="3" id="KW-0498">Mitosis</keyword>
<evidence type="ECO:0000256" key="4">
    <source>
        <dbReference type="ARBA" id="ARBA00022786"/>
    </source>
</evidence>
<dbReference type="OrthoDB" id="2110451at2759"/>
<dbReference type="GO" id="GO:0005680">
    <property type="term" value="C:anaphase-promoting complex"/>
    <property type="evidence" value="ECO:0007669"/>
    <property type="project" value="InterPro"/>
</dbReference>
<evidence type="ECO:0000313" key="8">
    <source>
        <dbReference type="EMBL" id="CEJ81425.1"/>
    </source>
</evidence>
<accession>A0A0A1T5P3</accession>
<dbReference type="STRING" id="1531966.A0A0A1T5P3"/>
<dbReference type="GO" id="GO:0031145">
    <property type="term" value="P:anaphase-promoting complex-dependent catabolic process"/>
    <property type="evidence" value="ECO:0007669"/>
    <property type="project" value="InterPro"/>
</dbReference>
<dbReference type="GO" id="GO:0070979">
    <property type="term" value="P:protein K11-linked ubiquitination"/>
    <property type="evidence" value="ECO:0007669"/>
    <property type="project" value="TreeGrafter"/>
</dbReference>
<feature type="domain" description="Anaphase-promoting complex subunit 4-like WD40" evidence="6">
    <location>
        <begin position="39"/>
        <end position="120"/>
    </location>
</feature>
<reference evidence="8 9" key="1">
    <citation type="journal article" date="2015" name="Genome Announc.">
        <title>Draft Genome Sequence and Gene Annotation of the Entomopathogenic Fungus Verticillium hemipterigenum.</title>
        <authorList>
            <person name="Horn F."/>
            <person name="Habel A."/>
            <person name="Scharf D.H."/>
            <person name="Dworschak J."/>
            <person name="Brakhage A.A."/>
            <person name="Guthke R."/>
            <person name="Hertweck C."/>
            <person name="Linde J."/>
        </authorList>
    </citation>
    <scope>NUCLEOTIDE SEQUENCE [LARGE SCALE GENOMIC DNA]</scope>
</reference>
<dbReference type="Pfam" id="PF12896">
    <property type="entry name" value="ANAPC4"/>
    <property type="match status" value="1"/>
</dbReference>
<dbReference type="EMBL" id="CDHN01000001">
    <property type="protein sequence ID" value="CEJ81425.1"/>
    <property type="molecule type" value="Genomic_DNA"/>
</dbReference>
<dbReference type="GO" id="GO:0051301">
    <property type="term" value="P:cell division"/>
    <property type="evidence" value="ECO:0007669"/>
    <property type="project" value="UniProtKB-KW"/>
</dbReference>
<dbReference type="GO" id="GO:0034399">
    <property type="term" value="C:nuclear periphery"/>
    <property type="evidence" value="ECO:0007669"/>
    <property type="project" value="TreeGrafter"/>
</dbReference>
<name>A0A0A1T5P3_9HYPO</name>
<evidence type="ECO:0000259" key="7">
    <source>
        <dbReference type="Pfam" id="PF12896"/>
    </source>
</evidence>
<evidence type="ECO:0000256" key="2">
    <source>
        <dbReference type="ARBA" id="ARBA00022618"/>
    </source>
</evidence>
<dbReference type="Pfam" id="PF12894">
    <property type="entry name" value="ANAPC4_WD40"/>
    <property type="match status" value="1"/>
</dbReference>
<feature type="domain" description="Anaphase-promoting complex subunit 4 long" evidence="7">
    <location>
        <begin position="270"/>
        <end position="470"/>
    </location>
</feature>
<dbReference type="PANTHER" id="PTHR13260">
    <property type="entry name" value="ANAPHASE PROMOTING COMPLEX SUBUNIT 4 APC4"/>
    <property type="match status" value="1"/>
</dbReference>
<evidence type="ECO:0000259" key="6">
    <source>
        <dbReference type="Pfam" id="PF12894"/>
    </source>
</evidence>
<evidence type="ECO:0000256" key="5">
    <source>
        <dbReference type="ARBA" id="ARBA00023306"/>
    </source>
</evidence>
<protein>
    <recommendedName>
        <fullName evidence="1">Anaphase-promoting complex subunit 4</fullName>
    </recommendedName>
</protein>
<dbReference type="InterPro" id="IPR024977">
    <property type="entry name" value="Apc4-like_WD40_dom"/>
</dbReference>
<dbReference type="InterPro" id="IPR024789">
    <property type="entry name" value="APC4"/>
</dbReference>
<organism evidence="8 9">
    <name type="scientific">[Torrubiella] hemipterigena</name>
    <dbReference type="NCBI Taxonomy" id="1531966"/>
    <lineage>
        <taxon>Eukaryota</taxon>
        <taxon>Fungi</taxon>
        <taxon>Dikarya</taxon>
        <taxon>Ascomycota</taxon>
        <taxon>Pezizomycotina</taxon>
        <taxon>Sordariomycetes</taxon>
        <taxon>Hypocreomycetidae</taxon>
        <taxon>Hypocreales</taxon>
        <taxon>Clavicipitaceae</taxon>
        <taxon>Clavicipitaceae incertae sedis</taxon>
        <taxon>'Torrubiella' clade</taxon>
    </lineage>
</organism>
<dbReference type="PANTHER" id="PTHR13260:SF0">
    <property type="entry name" value="ANAPHASE-PROMOTING COMPLEX SUBUNIT 4"/>
    <property type="match status" value="1"/>
</dbReference>
<dbReference type="InterPro" id="IPR024790">
    <property type="entry name" value="APC4_long_dom"/>
</dbReference>
<keyword evidence="5" id="KW-0131">Cell cycle</keyword>